<dbReference type="EMBL" id="PJCH01000016">
    <property type="protein sequence ID" value="PQA85827.1"/>
    <property type="molecule type" value="Genomic_DNA"/>
</dbReference>
<organism evidence="1 2">
    <name type="scientific">Hyphococcus luteus</name>
    <dbReference type="NCBI Taxonomy" id="2058213"/>
    <lineage>
        <taxon>Bacteria</taxon>
        <taxon>Pseudomonadati</taxon>
        <taxon>Pseudomonadota</taxon>
        <taxon>Alphaproteobacteria</taxon>
        <taxon>Parvularculales</taxon>
        <taxon>Parvularculaceae</taxon>
        <taxon>Hyphococcus</taxon>
    </lineage>
</organism>
<name>A0A2S7JZZ8_9PROT</name>
<proteinExistence type="predicted"/>
<dbReference type="AlphaFoldDB" id="A0A2S7JZZ8"/>
<protein>
    <submittedName>
        <fullName evidence="1">Uncharacterized protein</fullName>
    </submittedName>
</protein>
<accession>A0A2S7JZZ8</accession>
<dbReference type="Proteomes" id="UP000239504">
    <property type="component" value="Unassembled WGS sequence"/>
</dbReference>
<reference evidence="1 2" key="1">
    <citation type="submission" date="2017-12" db="EMBL/GenBank/DDBJ databases">
        <authorList>
            <person name="Hurst M.R.H."/>
        </authorList>
    </citation>
    <scope>NUCLEOTIDE SEQUENCE [LARGE SCALE GENOMIC DNA]</scope>
    <source>
        <strain evidence="1 2">SY-3-19</strain>
    </source>
</reference>
<keyword evidence="2" id="KW-1185">Reference proteome</keyword>
<evidence type="ECO:0000313" key="1">
    <source>
        <dbReference type="EMBL" id="PQA85827.1"/>
    </source>
</evidence>
<gene>
    <name evidence="1" type="ORF">CW354_19995</name>
</gene>
<evidence type="ECO:0000313" key="2">
    <source>
        <dbReference type="Proteomes" id="UP000239504"/>
    </source>
</evidence>
<sequence length="70" mass="7880">MPSNSRQSIDFSAKSAKLRKRGAFLLRCVAHGFSRWRASFYCLRRVASLFLSPAIFHEDGAVRSNGRPGH</sequence>
<comment type="caution">
    <text evidence="1">The sequence shown here is derived from an EMBL/GenBank/DDBJ whole genome shotgun (WGS) entry which is preliminary data.</text>
</comment>